<proteinExistence type="inferred from homology"/>
<evidence type="ECO:0000256" key="9">
    <source>
        <dbReference type="SAM" id="MobiDB-lite"/>
    </source>
</evidence>
<evidence type="ECO:0000256" key="1">
    <source>
        <dbReference type="ARBA" id="ARBA00022468"/>
    </source>
</evidence>
<reference evidence="12" key="2">
    <citation type="submission" date="2009-11" db="EMBL/GenBank/DDBJ databases">
        <title>The Genome Sequence of Allomyces macrogynus strain ATCC 38327.</title>
        <authorList>
            <consortium name="The Broad Institute Genome Sequencing Platform"/>
            <person name="Russ C."/>
            <person name="Cuomo C."/>
            <person name="Shea T."/>
            <person name="Young S.K."/>
            <person name="Zeng Q."/>
            <person name="Koehrsen M."/>
            <person name="Haas B."/>
            <person name="Borodovsky M."/>
            <person name="Guigo R."/>
            <person name="Alvarado L."/>
            <person name="Berlin A."/>
            <person name="Borenstein D."/>
            <person name="Chen Z."/>
            <person name="Engels R."/>
            <person name="Freedman E."/>
            <person name="Gellesch M."/>
            <person name="Goldberg J."/>
            <person name="Griggs A."/>
            <person name="Gujja S."/>
            <person name="Heiman D."/>
            <person name="Hepburn T."/>
            <person name="Howarth C."/>
            <person name="Jen D."/>
            <person name="Larson L."/>
            <person name="Lewis B."/>
            <person name="Mehta T."/>
            <person name="Park D."/>
            <person name="Pearson M."/>
            <person name="Roberts A."/>
            <person name="Saif S."/>
            <person name="Shenoy N."/>
            <person name="Sisk P."/>
            <person name="Stolte C."/>
            <person name="Sykes S."/>
            <person name="Walk T."/>
            <person name="White J."/>
            <person name="Yandava C."/>
            <person name="Burger G."/>
            <person name="Gray M.W."/>
            <person name="Holland P.W.H."/>
            <person name="King N."/>
            <person name="Lang F.B.F."/>
            <person name="Roger A.J."/>
            <person name="Ruiz-Trillo I."/>
            <person name="Lander E."/>
            <person name="Nusbaum C."/>
        </authorList>
    </citation>
    <scope>NUCLEOTIDE SEQUENCE [LARGE SCALE GENOMIC DNA]</scope>
    <source>
        <strain evidence="12">ATCC 38327</strain>
    </source>
</reference>
<dbReference type="GO" id="GO:0005737">
    <property type="term" value="C:cytoplasm"/>
    <property type="evidence" value="ECO:0007669"/>
    <property type="project" value="TreeGrafter"/>
</dbReference>
<feature type="domain" description="RanBD1" evidence="10">
    <location>
        <begin position="1"/>
        <end position="131"/>
    </location>
</feature>
<evidence type="ECO:0000256" key="5">
    <source>
        <dbReference type="ARBA" id="ARBA00061276"/>
    </source>
</evidence>
<dbReference type="EMBL" id="GG745334">
    <property type="protein sequence ID" value="KNE59018.1"/>
    <property type="molecule type" value="Genomic_DNA"/>
</dbReference>
<dbReference type="AlphaFoldDB" id="A0A0L0S8X0"/>
<dbReference type="VEuPathDB" id="FungiDB:AMAG_03368"/>
<evidence type="ECO:0000256" key="8">
    <source>
        <dbReference type="ARBA" id="ARBA00081162"/>
    </source>
</evidence>
<dbReference type="eggNOG" id="KOG0864">
    <property type="taxonomic scope" value="Eukaryota"/>
</dbReference>
<dbReference type="CDD" id="cd13179">
    <property type="entry name" value="RanBD_RanBP1"/>
    <property type="match status" value="1"/>
</dbReference>
<evidence type="ECO:0000259" key="10">
    <source>
        <dbReference type="PROSITE" id="PS50196"/>
    </source>
</evidence>
<comment type="function">
    <text evidence="4">Plays a role in RAN-dependent nucleocytoplasmic transport. Alleviates the TNPO1-dependent inhibition of RAN GTPase activity and mediates the dissociation of RAN from proteins involved in transport into the nucleus. Induces a conformation change in the complex formed by XPO1 and RAN that triggers the release of the nuclear export signal of cargo proteins. Promotes the disassembly of the complex formed by RAN and importin beta. Promotes dissociation of RAN from a complex with KPNA2 and CSE1L. Required for normal mitotic spindle assembly and normal progress through mitosis via its effect on RAN. Does not increase the RAN GTPase activity by itself, but increases GTP hydrolysis mediated by RANGAP1. Inhibits RCC1-dependent exchange of RAN-bound GDP by GTP.</text>
</comment>
<dbReference type="InterPro" id="IPR045255">
    <property type="entry name" value="RanBP1-like"/>
</dbReference>
<feature type="compositionally biased region" description="Basic and acidic residues" evidence="9">
    <location>
        <begin position="197"/>
        <end position="231"/>
    </location>
</feature>
<keyword evidence="1" id="KW-0343">GTPase activation</keyword>
<evidence type="ECO:0000256" key="6">
    <source>
        <dbReference type="ARBA" id="ARBA00066150"/>
    </source>
</evidence>
<evidence type="ECO:0000313" key="11">
    <source>
        <dbReference type="EMBL" id="KNE59018.1"/>
    </source>
</evidence>
<feature type="compositionally biased region" description="Basic and acidic residues" evidence="9">
    <location>
        <begin position="151"/>
        <end position="162"/>
    </location>
</feature>
<dbReference type="FunFam" id="2.30.29.30:FF:000824">
    <property type="entry name" value="Ran-specific GTPase-activating protein"/>
    <property type="match status" value="1"/>
</dbReference>
<dbReference type="PROSITE" id="PS50196">
    <property type="entry name" value="RANBD1"/>
    <property type="match status" value="1"/>
</dbReference>
<dbReference type="GO" id="GO:0006913">
    <property type="term" value="P:nucleocytoplasmic transport"/>
    <property type="evidence" value="ECO:0007669"/>
    <property type="project" value="InterPro"/>
</dbReference>
<feature type="compositionally biased region" description="Low complexity" evidence="9">
    <location>
        <begin position="182"/>
        <end position="196"/>
    </location>
</feature>
<evidence type="ECO:0000313" key="12">
    <source>
        <dbReference type="Proteomes" id="UP000054350"/>
    </source>
</evidence>
<keyword evidence="3" id="KW-0007">Acetylation</keyword>
<dbReference type="GO" id="GO:0005643">
    <property type="term" value="C:nuclear pore"/>
    <property type="evidence" value="ECO:0007669"/>
    <property type="project" value="TreeGrafter"/>
</dbReference>
<feature type="region of interest" description="Disordered" evidence="9">
    <location>
        <begin position="144"/>
        <end position="239"/>
    </location>
</feature>
<sequence>MSAHDSDALVELKAQEADEVQLFKQRGKLFSFDKTNIEWKERGHGEMRLMLNKATGKVRVLMRRDKTHTVCANHLVTEDMKLQPNVGSDRSWVWTAKGDYSDETIKTEMLAVRFPTAALANRFKAKFDECQAWNAALIAGSAHAGDANAPKPDDDGAHDRPLRKAPPAEARPCPNMLPRSTPPADAVPADAAPAEHAPAEHAHAEGEAPKPEEHAAPTEEHKPAEEHHEAPAEAPAPTE</sequence>
<dbReference type="InterPro" id="IPR011993">
    <property type="entry name" value="PH-like_dom_sf"/>
</dbReference>
<dbReference type="OrthoDB" id="2357150at2759"/>
<reference evidence="11 12" key="1">
    <citation type="submission" date="2009-11" db="EMBL/GenBank/DDBJ databases">
        <title>Annotation of Allomyces macrogynus ATCC 38327.</title>
        <authorList>
            <consortium name="The Broad Institute Genome Sequencing Platform"/>
            <person name="Russ C."/>
            <person name="Cuomo C."/>
            <person name="Burger G."/>
            <person name="Gray M.W."/>
            <person name="Holland P.W.H."/>
            <person name="King N."/>
            <person name="Lang F.B.F."/>
            <person name="Roger A.J."/>
            <person name="Ruiz-Trillo I."/>
            <person name="Young S.K."/>
            <person name="Zeng Q."/>
            <person name="Gargeya S."/>
            <person name="Fitzgerald M."/>
            <person name="Haas B."/>
            <person name="Abouelleil A."/>
            <person name="Alvarado L."/>
            <person name="Arachchi H.M."/>
            <person name="Berlin A."/>
            <person name="Chapman S.B."/>
            <person name="Gearin G."/>
            <person name="Goldberg J."/>
            <person name="Griggs A."/>
            <person name="Gujja S."/>
            <person name="Hansen M."/>
            <person name="Heiman D."/>
            <person name="Howarth C."/>
            <person name="Larimer J."/>
            <person name="Lui A."/>
            <person name="MacDonald P.J.P."/>
            <person name="McCowen C."/>
            <person name="Montmayeur A."/>
            <person name="Murphy C."/>
            <person name="Neiman D."/>
            <person name="Pearson M."/>
            <person name="Priest M."/>
            <person name="Roberts A."/>
            <person name="Saif S."/>
            <person name="Shea T."/>
            <person name="Sisk P."/>
            <person name="Stolte C."/>
            <person name="Sykes S."/>
            <person name="Wortman J."/>
            <person name="Nusbaum C."/>
            <person name="Birren B."/>
        </authorList>
    </citation>
    <scope>NUCLEOTIDE SEQUENCE [LARGE SCALE GENOMIC DNA]</scope>
    <source>
        <strain evidence="11 12">ATCC 38327</strain>
    </source>
</reference>
<keyword evidence="12" id="KW-1185">Reference proteome</keyword>
<dbReference type="Gene3D" id="2.30.29.30">
    <property type="entry name" value="Pleckstrin-homology domain (PH domain)/Phosphotyrosine-binding domain (PTB)"/>
    <property type="match status" value="1"/>
</dbReference>
<evidence type="ECO:0000256" key="7">
    <source>
        <dbReference type="ARBA" id="ARBA00067380"/>
    </source>
</evidence>
<gene>
    <name evidence="11" type="ORF">AMAG_03368</name>
</gene>
<accession>A0A0L0S8X0</accession>
<dbReference type="GO" id="GO:0005096">
    <property type="term" value="F:GTPase activator activity"/>
    <property type="evidence" value="ECO:0007669"/>
    <property type="project" value="UniProtKB-KW"/>
</dbReference>
<dbReference type="SMART" id="SM00160">
    <property type="entry name" value="RanBD"/>
    <property type="match status" value="1"/>
</dbReference>
<comment type="similarity">
    <text evidence="5">Belongs to the RANBP1 family.</text>
</comment>
<name>A0A0L0S8X0_ALLM3</name>
<evidence type="ECO:0000256" key="4">
    <source>
        <dbReference type="ARBA" id="ARBA00056716"/>
    </source>
</evidence>
<dbReference type="PANTHER" id="PTHR23138">
    <property type="entry name" value="RAN BINDING PROTEIN"/>
    <property type="match status" value="1"/>
</dbReference>
<dbReference type="Pfam" id="PF00638">
    <property type="entry name" value="Ran_BP1"/>
    <property type="match status" value="1"/>
</dbReference>
<evidence type="ECO:0000256" key="3">
    <source>
        <dbReference type="ARBA" id="ARBA00022990"/>
    </source>
</evidence>
<dbReference type="SUPFAM" id="SSF50729">
    <property type="entry name" value="PH domain-like"/>
    <property type="match status" value="1"/>
</dbReference>
<keyword evidence="2" id="KW-0597">Phosphoprotein</keyword>
<dbReference type="STRING" id="578462.A0A0L0S8X0"/>
<organism evidence="11 12">
    <name type="scientific">Allomyces macrogynus (strain ATCC 38327)</name>
    <name type="common">Allomyces javanicus var. macrogynus</name>
    <dbReference type="NCBI Taxonomy" id="578462"/>
    <lineage>
        <taxon>Eukaryota</taxon>
        <taxon>Fungi</taxon>
        <taxon>Fungi incertae sedis</taxon>
        <taxon>Blastocladiomycota</taxon>
        <taxon>Blastocladiomycetes</taxon>
        <taxon>Blastocladiales</taxon>
        <taxon>Blastocladiaceae</taxon>
        <taxon>Allomyces</taxon>
    </lineage>
</organism>
<protein>
    <recommendedName>
        <fullName evidence="7">Ran-specific GTPase-activating protein</fullName>
    </recommendedName>
    <alternativeName>
        <fullName evidence="8">Ran-binding protein 1</fullName>
    </alternativeName>
</protein>
<dbReference type="InterPro" id="IPR045256">
    <property type="entry name" value="RanBP1_RanBD"/>
</dbReference>
<dbReference type="Proteomes" id="UP000054350">
    <property type="component" value="Unassembled WGS sequence"/>
</dbReference>
<dbReference type="PANTHER" id="PTHR23138:SF87">
    <property type="entry name" value="E3 SUMO-PROTEIN LIGASE RANBP2"/>
    <property type="match status" value="1"/>
</dbReference>
<dbReference type="InterPro" id="IPR000156">
    <property type="entry name" value="Ran_bind_dom"/>
</dbReference>
<evidence type="ECO:0000256" key="2">
    <source>
        <dbReference type="ARBA" id="ARBA00022553"/>
    </source>
</evidence>
<comment type="subunit">
    <text evidence="6">Interacts with RAN (via C-terminus of GTP-bound form) but not with GDP-bound RAN. Identified in a complex composed of RAN, RANGAP1 and RANBP1. Identified in a complex that contains TNPO1, RAN and RANBP1. Identified in a complex that contains CSE1L, KPNA2, RAN and RANBP1. Identified in a complex with nucleotide-free RAN and RCC1.</text>
</comment>